<feature type="compositionally biased region" description="Basic residues" evidence="1">
    <location>
        <begin position="314"/>
        <end position="326"/>
    </location>
</feature>
<dbReference type="InterPro" id="IPR037171">
    <property type="entry name" value="NagB/RpiA_transferase-like"/>
</dbReference>
<evidence type="ECO:0000256" key="1">
    <source>
        <dbReference type="SAM" id="MobiDB-lite"/>
    </source>
</evidence>
<keyword evidence="3" id="KW-1185">Reference proteome</keyword>
<evidence type="ECO:0000313" key="3">
    <source>
        <dbReference type="Proteomes" id="UP001642484"/>
    </source>
</evidence>
<accession>A0ABP0SX35</accession>
<protein>
    <recommendedName>
        <fullName evidence="4">5-formyltetrahydrofolate cyclo-ligase</fullName>
    </recommendedName>
</protein>
<feature type="region of interest" description="Disordered" evidence="1">
    <location>
        <begin position="310"/>
        <end position="345"/>
    </location>
</feature>
<organism evidence="2 3">
    <name type="scientific">Durusdinium trenchii</name>
    <dbReference type="NCBI Taxonomy" id="1381693"/>
    <lineage>
        <taxon>Eukaryota</taxon>
        <taxon>Sar</taxon>
        <taxon>Alveolata</taxon>
        <taxon>Dinophyceae</taxon>
        <taxon>Suessiales</taxon>
        <taxon>Symbiodiniaceae</taxon>
        <taxon>Durusdinium</taxon>
    </lineage>
</organism>
<dbReference type="Proteomes" id="UP001642484">
    <property type="component" value="Unassembled WGS sequence"/>
</dbReference>
<dbReference type="PANTHER" id="PTHR13017">
    <property type="entry name" value="5-FORMYLTETRAHYDROFOLATE CYCLO-LIGASE-RELATED"/>
    <property type="match status" value="1"/>
</dbReference>
<dbReference type="InterPro" id="IPR002698">
    <property type="entry name" value="FTHF_cligase"/>
</dbReference>
<sequence>MTGTEKQAARKSALRQRVWDDLESHAAVLFPRPCHGRIPNCIGSAEACRQLLELPELQRAQVVKVHPSIGASALRSALVMAKKTVLVPPYPGADFLYLLLHHSLAPNEAALLRCGDKREYLKWARPVASLLDIPLVDVVVVATCVVAPNGVRLGKGKGYGEVEWGILTELGVVDSSVPVYTLCHDLQVVSAEDLKEEMMESHDLPVDAFATPSGLTRCQAKVPKPFGVRWDLVGPELEEDIGALRELRSLAPERLRAHRDACHATRAEAMRDPPCARPLWSPVTEQEWLMLTDAAVTHFAAEECKMRDGESKKLKWKGKGKGKSRGKKTDSANAQLSAQAESMSAQAEAEAAQQAALQAAQIIQQQQEQFSLPSTLQLRPFQGDLVDDEDSAEQRRLDAAEQQERASSAVKVRFSMAEHGTVRAAYLFKYFLLLLAETGVDEKMML</sequence>
<dbReference type="PANTHER" id="PTHR13017:SF0">
    <property type="entry name" value="METHENYLTETRAHYDROFOLATE SYNTHASE DOMAIN-CONTAINING PROTEIN"/>
    <property type="match status" value="1"/>
</dbReference>
<dbReference type="Gene3D" id="3.40.50.10420">
    <property type="entry name" value="NagB/RpiA/CoA transferase-like"/>
    <property type="match status" value="1"/>
</dbReference>
<comment type="caution">
    <text evidence="2">The sequence shown here is derived from an EMBL/GenBank/DDBJ whole genome shotgun (WGS) entry which is preliminary data.</text>
</comment>
<dbReference type="InterPro" id="IPR024185">
    <property type="entry name" value="FTHF_cligase-like_sf"/>
</dbReference>
<dbReference type="EMBL" id="CAXAMN010028561">
    <property type="protein sequence ID" value="CAK9116968.1"/>
    <property type="molecule type" value="Genomic_DNA"/>
</dbReference>
<feature type="compositionally biased region" description="Low complexity" evidence="1">
    <location>
        <begin position="334"/>
        <end position="345"/>
    </location>
</feature>
<proteinExistence type="predicted"/>
<reference evidence="2 3" key="1">
    <citation type="submission" date="2024-02" db="EMBL/GenBank/DDBJ databases">
        <authorList>
            <person name="Chen Y."/>
            <person name="Shah S."/>
            <person name="Dougan E. K."/>
            <person name="Thang M."/>
            <person name="Chan C."/>
        </authorList>
    </citation>
    <scope>NUCLEOTIDE SEQUENCE [LARGE SCALE GENOMIC DNA]</scope>
</reference>
<evidence type="ECO:0000313" key="2">
    <source>
        <dbReference type="EMBL" id="CAK9116968.1"/>
    </source>
</evidence>
<dbReference type="Pfam" id="PF01812">
    <property type="entry name" value="5-FTHF_cyc-lig"/>
    <property type="match status" value="1"/>
</dbReference>
<name>A0ABP0SX35_9DINO</name>
<dbReference type="SUPFAM" id="SSF100950">
    <property type="entry name" value="NagB/RpiA/CoA transferase-like"/>
    <property type="match status" value="1"/>
</dbReference>
<evidence type="ECO:0008006" key="4">
    <source>
        <dbReference type="Google" id="ProtNLM"/>
    </source>
</evidence>
<gene>
    <name evidence="2" type="ORF">CCMP2556_LOCUS54418</name>
</gene>